<feature type="chain" id="PRO_5046507457" evidence="1">
    <location>
        <begin position="29"/>
        <end position="784"/>
    </location>
</feature>
<keyword evidence="3" id="KW-1185">Reference proteome</keyword>
<evidence type="ECO:0000256" key="1">
    <source>
        <dbReference type="SAM" id="SignalP"/>
    </source>
</evidence>
<accession>A0ABT4D4B3</accession>
<gene>
    <name evidence="2" type="ORF">OW729_00790</name>
</gene>
<proteinExistence type="predicted"/>
<sequence>MLKLKKINSLVLSFLFISTLIMPTQVKAEGEIITVVGESETDLPQIIESDSQGRKLERISPIRSGKPITLPEISLSYNRDLNMKYYVKWIEDSPTEGHFIGKQTNTWDETKSPIKQPPGTPSGENWTKGYQIGYSTLYEPNSLGIRSLIYGDFSVASNPAIRDGSDFFNKTFLSDDAVGYVMKTGKSFTDSIQFIVDEEEFKKQLLAITGIEVTESSLKSLMVVRTAYPERRIGKDPGLEFGVYKDNLRGPRNVCMIPGVRYPKAWLNSDNWHPTMKDYYCSGEYGQQTFNYYSPPITRNPKLEADYKVVTGDEEDENTHPGGKVGPIVFKPNSTTWSNRGKTSEGIGAYNVKVEYKGDTKIVYKGTVKSKKKVCHTNSEGHKSCHYDYYTKHFDVVYDLDRIEVNGDASKTFTGKKSEVDITHEGENLGLSAKGFWKKAKYSVPSMPGSIYDTDIPGPPPNPVGKSGDYDIDWTMPTIEIDKIAHDRAIDSLTFGIDIDDNLEPDNCLTVTAPTEYGVDGTLDNQTKEHRNITYSGIPNEDTIYEFHYDIEDEATNKRFCKFKTSIIKEYWEQLIDTYKDDLDLEVPIKFLSNSDTQTLKGFKRSKTINFDSWRGIPTEVWYKFTDKTVNFIRVIHYDDPNIPVIDENGNKLYPKDSEFQDSPGLANKIGVDVGSNKEITNYGRLSMQKPIKTVDNNDGTYTNYYVNGDVRTFDKATGKIISDKQKGYGEILPELTEISGNKTIYHTGNRYTITIIEYDSYTDITIRDRLQKVVEQTRINKRC</sequence>
<comment type="caution">
    <text evidence="2">The sequence shown here is derived from an EMBL/GenBank/DDBJ whole genome shotgun (WGS) entry which is preliminary data.</text>
</comment>
<keyword evidence="1" id="KW-0732">Signal</keyword>
<protein>
    <submittedName>
        <fullName evidence="2">Uncharacterized protein</fullName>
    </submittedName>
</protein>
<dbReference type="EMBL" id="JAPQFJ010000001">
    <property type="protein sequence ID" value="MCY6957133.1"/>
    <property type="molecule type" value="Genomic_DNA"/>
</dbReference>
<reference evidence="2" key="1">
    <citation type="submission" date="2022-12" db="EMBL/GenBank/DDBJ databases">
        <title>Clostridium sp. nov., isolated from industrial wastewater.</title>
        <authorList>
            <person name="Jiayan W."/>
        </authorList>
    </citation>
    <scope>NUCLEOTIDE SEQUENCE</scope>
    <source>
        <strain evidence="2">ZC22-4</strain>
    </source>
</reference>
<dbReference type="Proteomes" id="UP001144612">
    <property type="component" value="Unassembled WGS sequence"/>
</dbReference>
<organism evidence="2 3">
    <name type="scientific">Clostridium brassicae</name>
    <dbReference type="NCBI Taxonomy" id="2999072"/>
    <lineage>
        <taxon>Bacteria</taxon>
        <taxon>Bacillati</taxon>
        <taxon>Bacillota</taxon>
        <taxon>Clostridia</taxon>
        <taxon>Eubacteriales</taxon>
        <taxon>Clostridiaceae</taxon>
        <taxon>Clostridium</taxon>
    </lineage>
</organism>
<dbReference type="RefSeq" id="WP_268059490.1">
    <property type="nucleotide sequence ID" value="NZ_JAPQFJ010000001.1"/>
</dbReference>
<feature type="signal peptide" evidence="1">
    <location>
        <begin position="1"/>
        <end position="28"/>
    </location>
</feature>
<evidence type="ECO:0000313" key="2">
    <source>
        <dbReference type="EMBL" id="MCY6957133.1"/>
    </source>
</evidence>
<evidence type="ECO:0000313" key="3">
    <source>
        <dbReference type="Proteomes" id="UP001144612"/>
    </source>
</evidence>
<name>A0ABT4D4B3_9CLOT</name>